<evidence type="ECO:0000256" key="6">
    <source>
        <dbReference type="ARBA" id="ARBA00022692"/>
    </source>
</evidence>
<dbReference type="AlphaFoldDB" id="A0A381X477"/>
<dbReference type="GO" id="GO:0005886">
    <property type="term" value="C:plasma membrane"/>
    <property type="evidence" value="ECO:0007669"/>
    <property type="project" value="UniProtKB-SubCell"/>
</dbReference>
<evidence type="ECO:0000256" key="2">
    <source>
        <dbReference type="ARBA" id="ARBA00007379"/>
    </source>
</evidence>
<dbReference type="InterPro" id="IPR040690">
    <property type="entry name" value="FtsX_ECD"/>
</dbReference>
<dbReference type="GO" id="GO:0051301">
    <property type="term" value="P:cell division"/>
    <property type="evidence" value="ECO:0007669"/>
    <property type="project" value="UniProtKB-KW"/>
</dbReference>
<name>A0A381X477_9ZZZZ</name>
<dbReference type="Pfam" id="PF02687">
    <property type="entry name" value="FtsX"/>
    <property type="match status" value="1"/>
</dbReference>
<feature type="domain" description="ABC3 transporter permease C-terminal" evidence="11">
    <location>
        <begin position="156"/>
        <end position="270"/>
    </location>
</feature>
<evidence type="ECO:0000256" key="1">
    <source>
        <dbReference type="ARBA" id="ARBA00004651"/>
    </source>
</evidence>
<proteinExistence type="inferred from homology"/>
<dbReference type="PANTHER" id="PTHR47755">
    <property type="entry name" value="CELL DIVISION PROTEIN FTSX"/>
    <property type="match status" value="1"/>
</dbReference>
<dbReference type="EMBL" id="UINC01013812">
    <property type="protein sequence ID" value="SVA59408.1"/>
    <property type="molecule type" value="Genomic_DNA"/>
</dbReference>
<evidence type="ECO:0000256" key="9">
    <source>
        <dbReference type="ARBA" id="ARBA00023306"/>
    </source>
</evidence>
<dbReference type="Gene3D" id="3.30.70.3040">
    <property type="match status" value="1"/>
</dbReference>
<dbReference type="InterPro" id="IPR004513">
    <property type="entry name" value="FtsX"/>
</dbReference>
<keyword evidence="8 10" id="KW-0472">Membrane</keyword>
<evidence type="ECO:0000256" key="3">
    <source>
        <dbReference type="ARBA" id="ARBA00021907"/>
    </source>
</evidence>
<feature type="transmembrane region" description="Helical" evidence="10">
    <location>
        <begin position="246"/>
        <end position="266"/>
    </location>
</feature>
<comment type="similarity">
    <text evidence="2">Belongs to the ABC-4 integral membrane protein family. FtsX subfamily.</text>
</comment>
<evidence type="ECO:0000256" key="4">
    <source>
        <dbReference type="ARBA" id="ARBA00022475"/>
    </source>
</evidence>
<sequence>MTAFTAIFSLFIALYIVGLLATAGNNTHKVLHYLRSKYKIEVFFKQDVSNEEAVGLIHRIKKIKGVRTATIIEKEDAMRIFKDQFGENITDILGYNPLPVSAVVNVDRTRRNPLRVEPIIKEIRTIDRVEEIRYQGNLINKIEMNYKRVSDRFPYFSGIIIFIAVLIIYNTIKLSVYSRRDLIQSLQLIGATRLFVKLPFIIEGIFIGLISVILVFPALMGTVKGVNYMVSNFTSMNIKLTFDTSVWIWLFALVVVITLIGSYRAASSFLK</sequence>
<evidence type="ECO:0000256" key="8">
    <source>
        <dbReference type="ARBA" id="ARBA00023136"/>
    </source>
</evidence>
<evidence type="ECO:0000259" key="12">
    <source>
        <dbReference type="Pfam" id="PF18075"/>
    </source>
</evidence>
<reference evidence="13" key="1">
    <citation type="submission" date="2018-05" db="EMBL/GenBank/DDBJ databases">
        <authorList>
            <person name="Lanie J.A."/>
            <person name="Ng W.-L."/>
            <person name="Kazmierczak K.M."/>
            <person name="Andrzejewski T.M."/>
            <person name="Davidsen T.M."/>
            <person name="Wayne K.J."/>
            <person name="Tettelin H."/>
            <person name="Glass J.I."/>
            <person name="Rusch D."/>
            <person name="Podicherti R."/>
            <person name="Tsui H.-C.T."/>
            <person name="Winkler M.E."/>
        </authorList>
    </citation>
    <scope>NUCLEOTIDE SEQUENCE</scope>
</reference>
<keyword evidence="4" id="KW-1003">Cell membrane</keyword>
<accession>A0A381X477</accession>
<feature type="domain" description="FtsX extracellular" evidence="12">
    <location>
        <begin position="39"/>
        <end position="132"/>
    </location>
</feature>
<evidence type="ECO:0000256" key="7">
    <source>
        <dbReference type="ARBA" id="ARBA00022989"/>
    </source>
</evidence>
<dbReference type="InterPro" id="IPR003838">
    <property type="entry name" value="ABC3_permease_C"/>
</dbReference>
<dbReference type="PIRSF" id="PIRSF003097">
    <property type="entry name" value="FtsX"/>
    <property type="match status" value="1"/>
</dbReference>
<keyword evidence="9" id="KW-0131">Cell cycle</keyword>
<feature type="transmembrane region" description="Helical" evidence="10">
    <location>
        <begin position="198"/>
        <end position="220"/>
    </location>
</feature>
<organism evidence="13">
    <name type="scientific">marine metagenome</name>
    <dbReference type="NCBI Taxonomy" id="408172"/>
    <lineage>
        <taxon>unclassified sequences</taxon>
        <taxon>metagenomes</taxon>
        <taxon>ecological metagenomes</taxon>
    </lineage>
</organism>
<evidence type="ECO:0000259" key="11">
    <source>
        <dbReference type="Pfam" id="PF02687"/>
    </source>
</evidence>
<keyword evidence="5" id="KW-0132">Cell division</keyword>
<protein>
    <recommendedName>
        <fullName evidence="3">Cell division protein FtsX</fullName>
    </recommendedName>
</protein>
<dbReference type="Pfam" id="PF18075">
    <property type="entry name" value="FtsX_ECD"/>
    <property type="match status" value="1"/>
</dbReference>
<feature type="transmembrane region" description="Helical" evidence="10">
    <location>
        <begin position="155"/>
        <end position="177"/>
    </location>
</feature>
<dbReference type="PANTHER" id="PTHR47755:SF1">
    <property type="entry name" value="CELL DIVISION PROTEIN FTSX"/>
    <property type="match status" value="1"/>
</dbReference>
<evidence type="ECO:0000256" key="10">
    <source>
        <dbReference type="SAM" id="Phobius"/>
    </source>
</evidence>
<keyword evidence="6 10" id="KW-0812">Transmembrane</keyword>
<comment type="subcellular location">
    <subcellularLocation>
        <location evidence="1">Cell membrane</location>
        <topology evidence="1">Multi-pass membrane protein</topology>
    </subcellularLocation>
</comment>
<evidence type="ECO:0000256" key="5">
    <source>
        <dbReference type="ARBA" id="ARBA00022618"/>
    </source>
</evidence>
<gene>
    <name evidence="13" type="ORF">METZ01_LOCUS112262</name>
</gene>
<evidence type="ECO:0000313" key="13">
    <source>
        <dbReference type="EMBL" id="SVA59408.1"/>
    </source>
</evidence>
<keyword evidence="7 10" id="KW-1133">Transmembrane helix</keyword>